<name>A0A1S6UAD8_9CAUD</name>
<dbReference type="OrthoDB" id="34726at10239"/>
<gene>
    <name evidence="1" type="ORF">BF_0175</name>
</gene>
<reference evidence="1" key="1">
    <citation type="submission" date="2017-02" db="EMBL/GenBank/DDBJ databases">
        <title>Genome sequence of Serratia marcescens phage BF.</title>
        <authorList>
            <person name="Casey E."/>
            <person name="Fitzgerald B."/>
            <person name="Mahony J."/>
            <person name="Lugli G."/>
            <person name="Ventura M."/>
            <person name="van Sinderen D."/>
        </authorList>
    </citation>
    <scope>NUCLEOTIDE SEQUENCE [LARGE SCALE GENOMIC DNA]</scope>
</reference>
<protein>
    <submittedName>
        <fullName evidence="1">Uncharacterized protein</fullName>
    </submittedName>
</protein>
<dbReference type="Proteomes" id="UP000221837">
    <property type="component" value="Genome"/>
</dbReference>
<accession>A0A1S6UAD8</accession>
<organism evidence="1 2">
    <name type="scientific">Serratia phage BF</name>
    <dbReference type="NCBI Taxonomy" id="1962671"/>
    <lineage>
        <taxon>Viruses</taxon>
        <taxon>Duplodnaviria</taxon>
        <taxon>Heunggongvirae</taxon>
        <taxon>Uroviricota</taxon>
        <taxon>Caudoviricetes</taxon>
        <taxon>Eneladusvirus</taxon>
        <taxon>Eneladusvirus BF</taxon>
    </lineage>
</organism>
<proteinExistence type="predicted"/>
<dbReference type="EMBL" id="KY630187">
    <property type="protein sequence ID" value="AQW88700.1"/>
    <property type="molecule type" value="Genomic_DNA"/>
</dbReference>
<keyword evidence="2" id="KW-1185">Reference proteome</keyword>
<evidence type="ECO:0000313" key="1">
    <source>
        <dbReference type="EMBL" id="AQW88700.1"/>
    </source>
</evidence>
<evidence type="ECO:0000313" key="2">
    <source>
        <dbReference type="Proteomes" id="UP000221837"/>
    </source>
</evidence>
<sequence>MKHPYDGEIKSCPFCGHEPLRDNLIDSLHPTGMEWFKCPLLDIQLYGEDLDCTHSAINPEVYVLKHDVTERGKFWTFSCLESEGGCSCTFFGTSIDDVMNKWNKRI</sequence>